<dbReference type="Gene3D" id="3.40.630.30">
    <property type="match status" value="1"/>
</dbReference>
<dbReference type="InterPro" id="IPR016181">
    <property type="entry name" value="Acyl_CoA_acyltransferase"/>
</dbReference>
<organism evidence="1 2">
    <name type="scientific">Chitinophaga barathri</name>
    <dbReference type="NCBI Taxonomy" id="1647451"/>
    <lineage>
        <taxon>Bacteria</taxon>
        <taxon>Pseudomonadati</taxon>
        <taxon>Bacteroidota</taxon>
        <taxon>Chitinophagia</taxon>
        <taxon>Chitinophagales</taxon>
        <taxon>Chitinophagaceae</taxon>
        <taxon>Chitinophaga</taxon>
    </lineage>
</organism>
<dbReference type="GO" id="GO:0016740">
    <property type="term" value="F:transferase activity"/>
    <property type="evidence" value="ECO:0007669"/>
    <property type="project" value="UniProtKB-KW"/>
</dbReference>
<keyword evidence="1" id="KW-0808">Transferase</keyword>
<protein>
    <submittedName>
        <fullName evidence="1">N-acetyltransferase</fullName>
    </submittedName>
</protein>
<dbReference type="AlphaFoldDB" id="A0A3N4N518"/>
<evidence type="ECO:0000313" key="1">
    <source>
        <dbReference type="EMBL" id="RPD42713.1"/>
    </source>
</evidence>
<keyword evidence="2" id="KW-1185">Reference proteome</keyword>
<name>A0A3N4N518_9BACT</name>
<sequence length="188" mass="20361">MPATTQQDAIIIRTAEAGDVQYAAAITAEMEASAKARGTGIARRSVASIIQKILQGKAVIALTVKGIWAGFSYLETWEQERFVSNSGLIVSPAFRERGIAAMIKQQIFQLSRVLYPAAKIFSITTGMAVMKLNTRLGFEPVTYDALTHDPEFWKGCGSCVNHGILCSKGGKNCLCTALLFDPAQQSKQ</sequence>
<dbReference type="EMBL" id="RMBX01000002">
    <property type="protein sequence ID" value="RPD42713.1"/>
    <property type="molecule type" value="Genomic_DNA"/>
</dbReference>
<comment type="caution">
    <text evidence="1">The sequence shown here is derived from an EMBL/GenBank/DDBJ whole genome shotgun (WGS) entry which is preliminary data.</text>
</comment>
<dbReference type="Proteomes" id="UP000279089">
    <property type="component" value="Unassembled WGS sequence"/>
</dbReference>
<reference evidence="2" key="1">
    <citation type="submission" date="2018-11" db="EMBL/GenBank/DDBJ databases">
        <title>Chitinophaga lutea sp.nov., isolate from arsenic contaminated soil.</title>
        <authorList>
            <person name="Zong Y."/>
        </authorList>
    </citation>
    <scope>NUCLEOTIDE SEQUENCE [LARGE SCALE GENOMIC DNA]</scope>
    <source>
        <strain evidence="2">YLT18</strain>
    </source>
</reference>
<accession>A0A3N4N518</accession>
<dbReference type="SUPFAM" id="SSF55729">
    <property type="entry name" value="Acyl-CoA N-acyltransferases (Nat)"/>
    <property type="match status" value="1"/>
</dbReference>
<evidence type="ECO:0000313" key="2">
    <source>
        <dbReference type="Proteomes" id="UP000279089"/>
    </source>
</evidence>
<dbReference type="OrthoDB" id="9812988at2"/>
<proteinExistence type="predicted"/>
<gene>
    <name evidence="1" type="ORF">EG028_05520</name>
</gene>